<sequence>MSNNQERGFTVWKQNLKEKFLIDLSRLKENLTVTITQKSRPMRTKKKFFESKAILKTSRRPSQILLNRINGFSELSWRLLSSRPSDF</sequence>
<reference evidence="1" key="1">
    <citation type="journal article" date="2021" name="Proc. Natl. Acad. Sci. U.S.A.">
        <title>A Catalog of Tens of Thousands of Viruses from Human Metagenomes Reveals Hidden Associations with Chronic Diseases.</title>
        <authorList>
            <person name="Tisza M.J."/>
            <person name="Buck C.B."/>
        </authorList>
    </citation>
    <scope>NUCLEOTIDE SEQUENCE</scope>
    <source>
        <strain evidence="1">Cty4N14</strain>
    </source>
</reference>
<name>A0A8S5U4X4_9VIRU</name>
<organism evidence="1">
    <name type="scientific">Phage sp. cty4N14</name>
    <dbReference type="NCBI Taxonomy" id="2825799"/>
    <lineage>
        <taxon>Viruses</taxon>
    </lineage>
</organism>
<dbReference type="EMBL" id="BK016011">
    <property type="protein sequence ID" value="DAF89469.1"/>
    <property type="molecule type" value="Genomic_DNA"/>
</dbReference>
<accession>A0A8S5U4X4</accession>
<proteinExistence type="predicted"/>
<evidence type="ECO:0000313" key="1">
    <source>
        <dbReference type="EMBL" id="DAF89469.1"/>
    </source>
</evidence>
<protein>
    <submittedName>
        <fullName evidence="1">Uncharacterized protein</fullName>
    </submittedName>
</protein>